<reference evidence="2 3" key="1">
    <citation type="journal article" date="2014" name="Int. J. Syst. Evol. Microbiol.">
        <title>Complete genome sequence of Corynebacterium casei LMG S-19264T (=DSM 44701T), isolated from a smear-ripened cheese.</title>
        <authorList>
            <consortium name="US DOE Joint Genome Institute (JGI-PGF)"/>
            <person name="Walter F."/>
            <person name="Albersmeier A."/>
            <person name="Kalinowski J."/>
            <person name="Ruckert C."/>
        </authorList>
    </citation>
    <scope>NUCLEOTIDE SEQUENCE [LARGE SCALE GENOMIC DNA]</scope>
    <source>
        <strain evidence="2 3">CGMCC 4.7111</strain>
    </source>
</reference>
<feature type="transmembrane region" description="Helical" evidence="1">
    <location>
        <begin position="45"/>
        <end position="65"/>
    </location>
</feature>
<proteinExistence type="predicted"/>
<feature type="transmembrane region" description="Helical" evidence="1">
    <location>
        <begin position="125"/>
        <end position="144"/>
    </location>
</feature>
<sequence>MSDDQPNILAILLIGLVGLAVAGGFAVFGFTTLARHGVRRSEKDVMLRGFAGVAAAAAAAMYVWGALHLVKDESMTTDACRAAVGPEHAADITGADVSYIPLHLNCHVRGAGTYAAAVPDYVNPAALGLALTAVALGVFAAFASELRARDNFRKEKTS</sequence>
<evidence type="ECO:0000313" key="3">
    <source>
        <dbReference type="Proteomes" id="UP000600365"/>
    </source>
</evidence>
<feature type="transmembrane region" description="Helical" evidence="1">
    <location>
        <begin position="6"/>
        <end position="33"/>
    </location>
</feature>
<comment type="caution">
    <text evidence="2">The sequence shown here is derived from an EMBL/GenBank/DDBJ whole genome shotgun (WGS) entry which is preliminary data.</text>
</comment>
<gene>
    <name evidence="2" type="ORF">GCM10011579_011010</name>
</gene>
<keyword evidence="1" id="KW-1133">Transmembrane helix</keyword>
<organism evidence="2 3">
    <name type="scientific">Streptomyces albiflavescens</name>
    <dbReference type="NCBI Taxonomy" id="1623582"/>
    <lineage>
        <taxon>Bacteria</taxon>
        <taxon>Bacillati</taxon>
        <taxon>Actinomycetota</taxon>
        <taxon>Actinomycetes</taxon>
        <taxon>Kitasatosporales</taxon>
        <taxon>Streptomycetaceae</taxon>
        <taxon>Streptomyces</taxon>
    </lineage>
</organism>
<name>A0A917XUT5_9ACTN</name>
<keyword evidence="1" id="KW-0812">Transmembrane</keyword>
<accession>A0A917XUT5</accession>
<evidence type="ECO:0000313" key="2">
    <source>
        <dbReference type="EMBL" id="GGN53163.1"/>
    </source>
</evidence>
<keyword evidence="1" id="KW-0472">Membrane</keyword>
<dbReference type="AlphaFoldDB" id="A0A917XUT5"/>
<keyword evidence="3" id="KW-1185">Reference proteome</keyword>
<protein>
    <submittedName>
        <fullName evidence="2">Uncharacterized protein</fullName>
    </submittedName>
</protein>
<evidence type="ECO:0000256" key="1">
    <source>
        <dbReference type="SAM" id="Phobius"/>
    </source>
</evidence>
<dbReference type="RefSeq" id="WP_229702582.1">
    <property type="nucleotide sequence ID" value="NZ_BMMM01000002.1"/>
</dbReference>
<dbReference type="EMBL" id="BMMM01000002">
    <property type="protein sequence ID" value="GGN53163.1"/>
    <property type="molecule type" value="Genomic_DNA"/>
</dbReference>
<dbReference type="Proteomes" id="UP000600365">
    <property type="component" value="Unassembled WGS sequence"/>
</dbReference>